<comment type="subcellular location">
    <subcellularLocation>
        <location evidence="1">Virion</location>
    </subcellularLocation>
</comment>
<evidence type="ECO:0000256" key="1">
    <source>
        <dbReference type="ARBA" id="ARBA00004328"/>
    </source>
</evidence>
<dbReference type="EMBL" id="BK016147">
    <property type="protein sequence ID" value="DAF98411.1"/>
    <property type="molecule type" value="Genomic_DNA"/>
</dbReference>
<proteinExistence type="predicted"/>
<keyword evidence="2" id="KW-0946">Virion</keyword>
<feature type="domain" description="Phage capsid-like C-terminal" evidence="3">
    <location>
        <begin position="114"/>
        <end position="398"/>
    </location>
</feature>
<dbReference type="GO" id="GO:0044423">
    <property type="term" value="C:virion component"/>
    <property type="evidence" value="ECO:0007669"/>
    <property type="project" value="UniProtKB-KW"/>
</dbReference>
<accession>A0A8S5UVD9</accession>
<dbReference type="InterPro" id="IPR054612">
    <property type="entry name" value="Phage_capsid-like_C"/>
</dbReference>
<evidence type="ECO:0000259" key="3">
    <source>
        <dbReference type="Pfam" id="PF05065"/>
    </source>
</evidence>
<reference evidence="4" key="1">
    <citation type="journal article" date="2021" name="Proc. Natl. Acad. Sci. U.S.A.">
        <title>A Catalog of Tens of Thousands of Viruses from Human Metagenomes Reveals Hidden Associations with Chronic Diseases.</title>
        <authorList>
            <person name="Tisza M.J."/>
            <person name="Buck C.B."/>
        </authorList>
    </citation>
    <scope>NUCLEOTIDE SEQUENCE</scope>
    <source>
        <strain evidence="4">Ctwfx1</strain>
    </source>
</reference>
<dbReference type="Pfam" id="PF05065">
    <property type="entry name" value="Phage_capsid"/>
    <property type="match status" value="1"/>
</dbReference>
<dbReference type="InterPro" id="IPR024455">
    <property type="entry name" value="Phage_capsid"/>
</dbReference>
<organism evidence="4">
    <name type="scientific">Siphoviridae sp. ctwfx1</name>
    <dbReference type="NCBI Taxonomy" id="2825732"/>
    <lineage>
        <taxon>Viruses</taxon>
        <taxon>Duplodnaviria</taxon>
        <taxon>Heunggongvirae</taxon>
        <taxon>Uroviricota</taxon>
        <taxon>Caudoviricetes</taxon>
    </lineage>
</organism>
<evidence type="ECO:0000313" key="4">
    <source>
        <dbReference type="EMBL" id="DAF98411.1"/>
    </source>
</evidence>
<name>A0A8S5UVD9_9CAUD</name>
<sequence>MRRKYNDLLAKRAGVLTEAESLLKEGKREDYLSKMTEIENLNTEITEVKTFIEEQDRKFLGKQENPAEARDKALERAEILRKGGEVKFEAAEVRKAITLATTSLAEPTGVGRDIRGGDAPLSAIIDQVQVVNLSGMGEYQEPYVITELDAKVGTVASTAGKARTASTDPTFGVAQIKPYDMSVTSFVDRNIGNLTPADYYAKIYGMALRAMRRKCSELIVNGDGETSHVFYGMKNAKNKAGASIFASVDVAAVDVNLLDTLYFAYGADTEVGGSARLLLTKADLKAIGQLRGTNEKRRLFTIEPDMANPNTGVIRDGGVVIPYTICPDLTSLSGSTASASAAIQTMIYGNPLNYELGLFSDFTVRVDESYKAQERLLTILGDVMVGGNLVVDKGVVVATLPKSGG</sequence>
<protein>
    <submittedName>
        <fullName evidence="4">Major capsid protein</fullName>
    </submittedName>
</protein>
<dbReference type="SUPFAM" id="SSF56563">
    <property type="entry name" value="Major capsid protein gp5"/>
    <property type="match status" value="1"/>
</dbReference>
<evidence type="ECO:0000256" key="2">
    <source>
        <dbReference type="ARBA" id="ARBA00022844"/>
    </source>
</evidence>
<dbReference type="NCBIfam" id="TIGR01554">
    <property type="entry name" value="major_cap_HK97"/>
    <property type="match status" value="1"/>
</dbReference>